<organism evidence="1 2">
    <name type="scientific">Solanum commersonii</name>
    <name type="common">Commerson's wild potato</name>
    <name type="synonym">Commerson's nightshade</name>
    <dbReference type="NCBI Taxonomy" id="4109"/>
    <lineage>
        <taxon>Eukaryota</taxon>
        <taxon>Viridiplantae</taxon>
        <taxon>Streptophyta</taxon>
        <taxon>Embryophyta</taxon>
        <taxon>Tracheophyta</taxon>
        <taxon>Spermatophyta</taxon>
        <taxon>Magnoliopsida</taxon>
        <taxon>eudicotyledons</taxon>
        <taxon>Gunneridae</taxon>
        <taxon>Pentapetalae</taxon>
        <taxon>asterids</taxon>
        <taxon>lamiids</taxon>
        <taxon>Solanales</taxon>
        <taxon>Solanaceae</taxon>
        <taxon>Solanoideae</taxon>
        <taxon>Solaneae</taxon>
        <taxon>Solanum</taxon>
    </lineage>
</organism>
<dbReference type="AlphaFoldDB" id="A0A9J6B6P5"/>
<sequence>MVACDMSTGQPRTIVEVRGSWAMGFDRLEIEPRRIAIWPSKHHLFDSPATGVRFSFLGMGTDSELVAPSNEAACSFWLDPMADLALDPEA</sequence>
<protein>
    <submittedName>
        <fullName evidence="1">Uncharacterized protein</fullName>
    </submittedName>
</protein>
<keyword evidence="2" id="KW-1185">Reference proteome</keyword>
<proteinExistence type="predicted"/>
<reference evidence="1 2" key="1">
    <citation type="submission" date="2020-09" db="EMBL/GenBank/DDBJ databases">
        <title>De no assembly of potato wild relative species, Solanum commersonii.</title>
        <authorList>
            <person name="Cho K."/>
        </authorList>
    </citation>
    <scope>NUCLEOTIDE SEQUENCE [LARGE SCALE GENOMIC DNA]</scope>
    <source>
        <strain evidence="1">LZ3.2</strain>
        <tissue evidence="1">Leaf</tissue>
    </source>
</reference>
<evidence type="ECO:0000313" key="2">
    <source>
        <dbReference type="Proteomes" id="UP000824120"/>
    </source>
</evidence>
<gene>
    <name evidence="1" type="ORF">H5410_003812</name>
</gene>
<comment type="caution">
    <text evidence="1">The sequence shown here is derived from an EMBL/GenBank/DDBJ whole genome shotgun (WGS) entry which is preliminary data.</text>
</comment>
<dbReference type="EMBL" id="JACXVP010000001">
    <property type="protein sequence ID" value="KAG5632095.1"/>
    <property type="molecule type" value="Genomic_DNA"/>
</dbReference>
<name>A0A9J6B6P5_SOLCO</name>
<dbReference type="Proteomes" id="UP000824120">
    <property type="component" value="Chromosome 1"/>
</dbReference>
<evidence type="ECO:0000313" key="1">
    <source>
        <dbReference type="EMBL" id="KAG5632095.1"/>
    </source>
</evidence>
<accession>A0A9J6B6P5</accession>